<proteinExistence type="inferred from homology"/>
<dbReference type="OrthoDB" id="9785233at2"/>
<evidence type="ECO:0000313" key="7">
    <source>
        <dbReference type="EMBL" id="SFS12801.1"/>
    </source>
</evidence>
<dbReference type="GO" id="GO:0044781">
    <property type="term" value="P:bacterial-type flagellum organization"/>
    <property type="evidence" value="ECO:0007669"/>
    <property type="project" value="UniProtKB-UniRule"/>
</dbReference>
<dbReference type="Pfam" id="PF03963">
    <property type="entry name" value="FlgD"/>
    <property type="match status" value="1"/>
</dbReference>
<keyword evidence="3 5" id="KW-1005">Bacterial flagellum biogenesis</keyword>
<dbReference type="AlphaFoldDB" id="A0A1I6MAX3"/>
<evidence type="ECO:0000259" key="6">
    <source>
        <dbReference type="Pfam" id="PF13860"/>
    </source>
</evidence>
<dbReference type="InterPro" id="IPR005648">
    <property type="entry name" value="FlgD"/>
</dbReference>
<keyword evidence="7" id="KW-0966">Cell projection</keyword>
<evidence type="ECO:0000313" key="8">
    <source>
        <dbReference type="Proteomes" id="UP000198824"/>
    </source>
</evidence>
<reference evidence="7 8" key="1">
    <citation type="submission" date="2016-10" db="EMBL/GenBank/DDBJ databases">
        <authorList>
            <person name="de Groot N.N."/>
        </authorList>
    </citation>
    <scope>NUCLEOTIDE SEQUENCE [LARGE SCALE GENOMIC DNA]</scope>
    <source>
        <strain evidence="7 8">S5-249</strain>
    </source>
</reference>
<name>A0A1I6MAX3_9SPHN</name>
<dbReference type="Gene3D" id="2.30.30.910">
    <property type="match status" value="1"/>
</dbReference>
<sequence>MTTVNPTDTLSIASATTKKSSLGQEDFLKLMTTQLKTQDPFDPVDNSQMVAQMAQFSSVAGIAEMNQSLKSIVDTIGGSRIGDAAGWIGKGALVPSDTAGALGDGSYRGEVTLDKAATGVTLSLVDANGAVQHSENLGAQPSGTVQFQWDGKDAQGKAVAGPLKVVVNATATEGKVTPAIATWTGVTGVQSPASGATKLVTPIGTFDPADVQRLG</sequence>
<evidence type="ECO:0000256" key="2">
    <source>
        <dbReference type="ARBA" id="ARBA00016013"/>
    </source>
</evidence>
<gene>
    <name evidence="7" type="ORF">SAMN05192580_3809</name>
</gene>
<dbReference type="EMBL" id="FOZG01000003">
    <property type="protein sequence ID" value="SFS12801.1"/>
    <property type="molecule type" value="Genomic_DNA"/>
</dbReference>
<dbReference type="Pfam" id="PF13860">
    <property type="entry name" value="FlgD_ig"/>
    <property type="match status" value="1"/>
</dbReference>
<dbReference type="Proteomes" id="UP000198824">
    <property type="component" value="Unassembled WGS sequence"/>
</dbReference>
<evidence type="ECO:0000256" key="3">
    <source>
        <dbReference type="ARBA" id="ARBA00022795"/>
    </source>
</evidence>
<keyword evidence="8" id="KW-1185">Reference proteome</keyword>
<accession>A0A1I6MAX3</accession>
<comment type="function">
    <text evidence="4 5">Required for flagellar hook formation. May act as a scaffolding protein.</text>
</comment>
<dbReference type="InterPro" id="IPR025965">
    <property type="entry name" value="FlgD/Vpr_Ig-like"/>
</dbReference>
<keyword evidence="7" id="KW-0969">Cilium</keyword>
<dbReference type="Gene3D" id="2.60.40.4070">
    <property type="match status" value="1"/>
</dbReference>
<dbReference type="STRING" id="1166337.SAMN05192580_3809"/>
<comment type="similarity">
    <text evidence="1 5">Belongs to the FlgD family.</text>
</comment>
<keyword evidence="7" id="KW-0282">Flagellum</keyword>
<evidence type="ECO:0000256" key="1">
    <source>
        <dbReference type="ARBA" id="ARBA00010577"/>
    </source>
</evidence>
<protein>
    <recommendedName>
        <fullName evidence="2 5">Basal-body rod modification protein FlgD</fullName>
    </recommendedName>
</protein>
<feature type="domain" description="FlgD/Vpr Ig-like" evidence="6">
    <location>
        <begin position="102"/>
        <end position="171"/>
    </location>
</feature>
<organism evidence="7 8">
    <name type="scientific">Sphingomonas jatrophae</name>
    <dbReference type="NCBI Taxonomy" id="1166337"/>
    <lineage>
        <taxon>Bacteria</taxon>
        <taxon>Pseudomonadati</taxon>
        <taxon>Pseudomonadota</taxon>
        <taxon>Alphaproteobacteria</taxon>
        <taxon>Sphingomonadales</taxon>
        <taxon>Sphingomonadaceae</taxon>
        <taxon>Sphingomonas</taxon>
    </lineage>
</organism>
<dbReference type="RefSeq" id="WP_093317195.1">
    <property type="nucleotide sequence ID" value="NZ_FOZG01000003.1"/>
</dbReference>
<evidence type="ECO:0000256" key="5">
    <source>
        <dbReference type="RuleBase" id="RU362076"/>
    </source>
</evidence>
<evidence type="ECO:0000256" key="4">
    <source>
        <dbReference type="ARBA" id="ARBA00024746"/>
    </source>
</evidence>